<evidence type="ECO:0000313" key="6">
    <source>
        <dbReference type="Proteomes" id="UP000193920"/>
    </source>
</evidence>
<dbReference type="PANTHER" id="PTHR22741">
    <property type="entry name" value="P140CAP/SNIP-RELATED"/>
    <property type="match status" value="1"/>
</dbReference>
<evidence type="ECO:0000259" key="4">
    <source>
        <dbReference type="SMART" id="SM00806"/>
    </source>
</evidence>
<dbReference type="GO" id="GO:0051286">
    <property type="term" value="C:cell tip"/>
    <property type="evidence" value="ECO:0007669"/>
    <property type="project" value="TreeGrafter"/>
</dbReference>
<feature type="coiled-coil region" evidence="2">
    <location>
        <begin position="697"/>
        <end position="842"/>
    </location>
</feature>
<dbReference type="EMBL" id="MCOG01000190">
    <property type="protein sequence ID" value="ORY27844.1"/>
    <property type="molecule type" value="Genomic_DNA"/>
</dbReference>
<protein>
    <recommendedName>
        <fullName evidence="4">Actin interacting protein 3 C-terminal domain-containing protein</fullName>
    </recommendedName>
</protein>
<keyword evidence="6" id="KW-1185">Reference proteome</keyword>
<reference evidence="5 6" key="1">
    <citation type="submission" date="2016-08" db="EMBL/GenBank/DDBJ databases">
        <title>A Parts List for Fungal Cellulosomes Revealed by Comparative Genomics.</title>
        <authorList>
            <consortium name="DOE Joint Genome Institute"/>
            <person name="Haitjema C.H."/>
            <person name="Gilmore S.P."/>
            <person name="Henske J.K."/>
            <person name="Solomon K.V."/>
            <person name="De Groot R."/>
            <person name="Kuo A."/>
            <person name="Mondo S.J."/>
            <person name="Salamov A.A."/>
            <person name="Labutti K."/>
            <person name="Zhao Z."/>
            <person name="Chiniquy J."/>
            <person name="Barry K."/>
            <person name="Brewer H.M."/>
            <person name="Purvine S.O."/>
            <person name="Wright A.T."/>
            <person name="Boxma B."/>
            <person name="Van Alen T."/>
            <person name="Hackstein J.H."/>
            <person name="Baker S.E."/>
            <person name="Grigoriev I.V."/>
            <person name="O'Malley M.A."/>
        </authorList>
    </citation>
    <scope>NUCLEOTIDE SEQUENCE [LARGE SCALE GENOMIC DNA]</scope>
    <source>
        <strain evidence="5 6">G1</strain>
    </source>
</reference>
<dbReference type="SMART" id="SM00806">
    <property type="entry name" value="AIP3"/>
    <property type="match status" value="1"/>
</dbReference>
<keyword evidence="1 2" id="KW-0175">Coiled coil</keyword>
<organism evidence="5 6">
    <name type="scientific">Neocallimastix californiae</name>
    <dbReference type="NCBI Taxonomy" id="1754190"/>
    <lineage>
        <taxon>Eukaryota</taxon>
        <taxon>Fungi</taxon>
        <taxon>Fungi incertae sedis</taxon>
        <taxon>Chytridiomycota</taxon>
        <taxon>Chytridiomycota incertae sedis</taxon>
        <taxon>Neocallimastigomycetes</taxon>
        <taxon>Neocallimastigales</taxon>
        <taxon>Neocallimastigaceae</taxon>
        <taxon>Neocallimastix</taxon>
    </lineage>
</organism>
<dbReference type="PANTHER" id="PTHR22741:SF10">
    <property type="entry name" value="COILED-COIL DOMAIN-CONTAINING PROTEIN CG32809"/>
    <property type="match status" value="1"/>
</dbReference>
<evidence type="ECO:0000256" key="2">
    <source>
        <dbReference type="SAM" id="Coils"/>
    </source>
</evidence>
<evidence type="ECO:0000256" key="1">
    <source>
        <dbReference type="ARBA" id="ARBA00023054"/>
    </source>
</evidence>
<accession>A0A1Y2AZE5</accession>
<dbReference type="GO" id="GO:0005519">
    <property type="term" value="F:cytoskeletal regulatory protein binding"/>
    <property type="evidence" value="ECO:0007669"/>
    <property type="project" value="InterPro"/>
</dbReference>
<dbReference type="Gene3D" id="1.20.58.1540">
    <property type="entry name" value="Actin interacting protein 3, C-terminal domain"/>
    <property type="match status" value="1"/>
</dbReference>
<dbReference type="Proteomes" id="UP000193920">
    <property type="component" value="Unassembled WGS sequence"/>
</dbReference>
<feature type="compositionally biased region" description="Low complexity" evidence="3">
    <location>
        <begin position="168"/>
        <end position="181"/>
    </location>
</feature>
<dbReference type="OrthoDB" id="783096at2759"/>
<name>A0A1Y2AZE5_9FUNG</name>
<dbReference type="InterPro" id="IPR005613">
    <property type="entry name" value="AIP3_C"/>
</dbReference>
<feature type="region of interest" description="Disordered" evidence="3">
    <location>
        <begin position="476"/>
        <end position="495"/>
    </location>
</feature>
<dbReference type="GO" id="GO:0030010">
    <property type="term" value="P:establishment of cell polarity"/>
    <property type="evidence" value="ECO:0007669"/>
    <property type="project" value="TreeGrafter"/>
</dbReference>
<feature type="region of interest" description="Disordered" evidence="3">
    <location>
        <begin position="306"/>
        <end position="326"/>
    </location>
</feature>
<feature type="region of interest" description="Disordered" evidence="3">
    <location>
        <begin position="1310"/>
        <end position="1331"/>
    </location>
</feature>
<dbReference type="InterPro" id="IPR022782">
    <property type="entry name" value="AIP3-like_C"/>
</dbReference>
<feature type="region of interest" description="Disordered" evidence="3">
    <location>
        <begin position="168"/>
        <end position="194"/>
    </location>
</feature>
<feature type="domain" description="Actin interacting protein 3 C-terminal" evidence="4">
    <location>
        <begin position="878"/>
        <end position="1299"/>
    </location>
</feature>
<feature type="compositionally biased region" description="Basic and acidic residues" evidence="3">
    <location>
        <begin position="478"/>
        <end position="489"/>
    </location>
</feature>
<feature type="region of interest" description="Disordered" evidence="3">
    <location>
        <begin position="134"/>
        <end position="155"/>
    </location>
</feature>
<evidence type="ECO:0000256" key="3">
    <source>
        <dbReference type="SAM" id="MobiDB-lite"/>
    </source>
</evidence>
<dbReference type="STRING" id="1754190.A0A1Y2AZE5"/>
<feature type="compositionally biased region" description="Low complexity" evidence="3">
    <location>
        <begin position="251"/>
        <end position="275"/>
    </location>
</feature>
<dbReference type="GO" id="GO:0005737">
    <property type="term" value="C:cytoplasm"/>
    <property type="evidence" value="ECO:0007669"/>
    <property type="project" value="TreeGrafter"/>
</dbReference>
<feature type="compositionally biased region" description="Low complexity" evidence="3">
    <location>
        <begin position="1311"/>
        <end position="1323"/>
    </location>
</feature>
<dbReference type="Pfam" id="PF03915">
    <property type="entry name" value="AIP3"/>
    <property type="match status" value="1"/>
</dbReference>
<sequence>MASNDTSDPILADIHKASLSCKDLLMEICQWTKEANREKNVTDSLHKLINELEDLERYEEVKEEDTLAAISVNLQNLLPILLSNNISMDQLEIKIKEANTLGIELITTLNKIKDKWLKNKGKISYINTSIQDLDEKSSSQNNLNSSVKRRASKRKSNLFTKSFHNSISHLSHSNNHSQQSSEDMEITGPINSPLYMQEKKPSISALSPLQPPKTDPDMLETILRALPPKPTSSPFEVNAVPPLEIGKSYINNNNNSNNSNNSNSNNASNNTSGNENIQLPKISYGNEESLEQNLLNVFDFIYGSSDNLDNSSSNRTENKSNTNLYSDDKKVDNYEFKQKNGYEYISQEIPETPLSESVFNQLSNINDNNYNNTRSREVKAFSIIKEENEKELENYNTQNITNKNTMDNQNNEKINGYNIFLQYKGETKRLFIKFEDIAYDLLKDLFKEQFNYELISEIKELKTMINKSNLSLNVDVNNNDKKEPDDETGKVSNNPTITINTNLDNEKSSNTYKELYDIRKSILDIVNNFVNSPVVKENKEVSPTSDIQDLKDTINDWINYQKHISSLNTLQTPISANADAFNSPLVEPYKNIENIFNDRINSIQDYMNNEISVLNKNVSTKLDDIATTINEKSPTSSVFKTPESEVFLTNYNNDIKNNMNNSINELKSYIKEVIEAKIDEKMSNSSISTNNRVSGSNSSLNNTINELKNNVQAVNDNINTNNNNLINQLIEKISLDNDQKLREIEKRLNQKLEELINYRNKNENNEMMNSLLENINKSFKDLKISLNSKNNEIERLTEITEKMNENSTINNKEKEDEQLKYMEFTKNLEEDIKQQLRKFKNDICNNMNGTISEENNNEEKSEKVITNYDQDTIDYVKQIRDNVDKQLLEFRRTIFDIYENIKTNSSSSTQKGFNPEMIETIRSFRTEMKNQYQDFTEIIKQTLSKQEENNNKISKDLPNSGNKIIKDNTYNLINNEFFKLRQFMVEVIKISQTRKTPKAGEIGQLPLGIDEQQSIKKNGMTTYNNLTDKRNEINVIKKNIKNIKQQFETFRFDYLQNISKLKSLISLLSKVSPSSPSEQRQKLLNEKKALNIQSEIIRDKLQELRLLLESIGVDVSRKCNPKVSVMNYVKNEIKMINSETQRFTEVIKNINVNWKGIWEKELQEIVSEQKILKTSIENSTEFEEDCKTLSDGFSVILKVLSMQKDKKEFKMNNVLDPEELQESGLHNGLMDEIKLVTDEESSTKRLDAIEKSLKIQEIIRENSKANEFEVELNNFIETNKYKINKNVMEFEKQQNAKKDEILKEMWKNERNNVSNSNNNSNANIQDSVPAL</sequence>
<proteinExistence type="predicted"/>
<comment type="caution">
    <text evidence="5">The sequence shown here is derived from an EMBL/GenBank/DDBJ whole genome shotgun (WGS) entry which is preliminary data.</text>
</comment>
<gene>
    <name evidence="5" type="ORF">LY90DRAFT_705840</name>
</gene>
<evidence type="ECO:0000313" key="5">
    <source>
        <dbReference type="EMBL" id="ORY27844.1"/>
    </source>
</evidence>
<dbReference type="InterPro" id="IPR051825">
    <property type="entry name" value="SRCIN1"/>
</dbReference>
<feature type="region of interest" description="Disordered" evidence="3">
    <location>
        <begin position="248"/>
        <end position="275"/>
    </location>
</feature>